<geneLocation type="plasmid" evidence="8 9">
    <name>2</name>
</geneLocation>
<dbReference type="Proteomes" id="UP001497493">
    <property type="component" value="Plasmid 2"/>
</dbReference>
<dbReference type="Gene3D" id="3.40.50.1010">
    <property type="entry name" value="5'-nuclease"/>
    <property type="match status" value="1"/>
</dbReference>
<dbReference type="EC" id="3.1.-.-" evidence="6"/>
<dbReference type="CDD" id="cd09873">
    <property type="entry name" value="PIN_Pae0151-like"/>
    <property type="match status" value="1"/>
</dbReference>
<evidence type="ECO:0000256" key="1">
    <source>
        <dbReference type="ARBA" id="ARBA00022649"/>
    </source>
</evidence>
<dbReference type="SUPFAM" id="SSF88723">
    <property type="entry name" value="PIN domain-like"/>
    <property type="match status" value="1"/>
</dbReference>
<dbReference type="HAMAP" id="MF_00265">
    <property type="entry name" value="VapC_Nob1"/>
    <property type="match status" value="1"/>
</dbReference>
<dbReference type="InterPro" id="IPR002716">
    <property type="entry name" value="PIN_dom"/>
</dbReference>
<evidence type="ECO:0000313" key="9">
    <source>
        <dbReference type="Proteomes" id="UP001497493"/>
    </source>
</evidence>
<keyword evidence="9" id="KW-1185">Reference proteome</keyword>
<keyword evidence="3 6" id="KW-0479">Metal-binding</keyword>
<comment type="function">
    <text evidence="6">Toxic component of a toxin-antitoxin (TA) system. An RNase.</text>
</comment>
<dbReference type="EMBL" id="OZ026885">
    <property type="protein sequence ID" value="CAL1242021.1"/>
    <property type="molecule type" value="Genomic_DNA"/>
</dbReference>
<evidence type="ECO:0000313" key="8">
    <source>
        <dbReference type="EMBL" id="CAL1242021.1"/>
    </source>
</evidence>
<comment type="similarity">
    <text evidence="6">Belongs to the PINc/VapC protein family.</text>
</comment>
<feature type="domain" description="PIN" evidence="7">
    <location>
        <begin position="5"/>
        <end position="128"/>
    </location>
</feature>
<feature type="binding site" evidence="6">
    <location>
        <position position="7"/>
    </location>
    <ligand>
        <name>Mg(2+)</name>
        <dbReference type="ChEBI" id="CHEBI:18420"/>
    </ligand>
</feature>
<evidence type="ECO:0000256" key="3">
    <source>
        <dbReference type="ARBA" id="ARBA00022723"/>
    </source>
</evidence>
<protein>
    <recommendedName>
        <fullName evidence="6">Ribonuclease VapC</fullName>
        <shortName evidence="6">RNase VapC</shortName>
        <ecNumber evidence="6">3.1.-.-</ecNumber>
    </recommendedName>
    <alternativeName>
        <fullName evidence="6">Toxin VapC</fullName>
    </alternativeName>
</protein>
<evidence type="ECO:0000256" key="6">
    <source>
        <dbReference type="HAMAP-Rule" id="MF_00265"/>
    </source>
</evidence>
<evidence type="ECO:0000256" key="2">
    <source>
        <dbReference type="ARBA" id="ARBA00022722"/>
    </source>
</evidence>
<keyword evidence="4 6" id="KW-0378">Hydrolase</keyword>
<reference evidence="8 9" key="1">
    <citation type="submission" date="2024-04" db="EMBL/GenBank/DDBJ databases">
        <authorList>
            <person name="Cremers G."/>
        </authorList>
    </citation>
    <scope>NUCLEOTIDE SEQUENCE [LARGE SCALE GENOMIC DNA]</scope>
    <source>
        <strain evidence="8">MeCH1-AG</strain>
        <plasmid evidence="8 9">2</plasmid>
    </source>
</reference>
<sequence length="137" mass="15278">MPGFVLDSSVALSWLLPDEPSGDSKTWLDRLVVEGGIVPNLWPPEVENALLTAQRRQRITREQRLKAIPALADLPIETDPETSERAWRETLQLADDHGLTLYDAAYLELAVRLDLPLATFDEQLKAAAQRLGLVPVK</sequence>
<accession>A0ABM9NMZ4</accession>
<evidence type="ECO:0000256" key="5">
    <source>
        <dbReference type="ARBA" id="ARBA00022842"/>
    </source>
</evidence>
<evidence type="ECO:0000259" key="7">
    <source>
        <dbReference type="Pfam" id="PF01850"/>
    </source>
</evidence>
<dbReference type="PANTHER" id="PTHR35901:SF1">
    <property type="entry name" value="EXONUCLEASE VAPC9"/>
    <property type="match status" value="1"/>
</dbReference>
<dbReference type="InterPro" id="IPR029060">
    <property type="entry name" value="PIN-like_dom_sf"/>
</dbReference>
<dbReference type="RefSeq" id="WP_348760068.1">
    <property type="nucleotide sequence ID" value="NZ_OZ026885.1"/>
</dbReference>
<comment type="cofactor">
    <cofactor evidence="6">
        <name>Mg(2+)</name>
        <dbReference type="ChEBI" id="CHEBI:18420"/>
    </cofactor>
</comment>
<keyword evidence="8" id="KW-0614">Plasmid</keyword>
<gene>
    <name evidence="6 8" type="primary">vapC</name>
    <name evidence="8" type="ORF">MECH1_V1_P0089</name>
</gene>
<dbReference type="InterPro" id="IPR044153">
    <property type="entry name" value="PIN_Pae0151-like"/>
</dbReference>
<keyword evidence="6" id="KW-0800">Toxin</keyword>
<keyword evidence="2 6" id="KW-0540">Nuclease</keyword>
<evidence type="ECO:0000256" key="4">
    <source>
        <dbReference type="ARBA" id="ARBA00022801"/>
    </source>
</evidence>
<feature type="binding site" evidence="6">
    <location>
        <position position="103"/>
    </location>
    <ligand>
        <name>Mg(2+)</name>
        <dbReference type="ChEBI" id="CHEBI:18420"/>
    </ligand>
</feature>
<name>A0ABM9NMZ4_9GAMM</name>
<proteinExistence type="inferred from homology"/>
<dbReference type="InterPro" id="IPR022907">
    <property type="entry name" value="VapC_family"/>
</dbReference>
<dbReference type="InterPro" id="IPR051619">
    <property type="entry name" value="TypeII_TA_RNase_PINc/VapC"/>
</dbReference>
<dbReference type="GO" id="GO:0016787">
    <property type="term" value="F:hydrolase activity"/>
    <property type="evidence" value="ECO:0007669"/>
    <property type="project" value="UniProtKB-KW"/>
</dbReference>
<dbReference type="PANTHER" id="PTHR35901">
    <property type="entry name" value="RIBONUCLEASE VAPC3"/>
    <property type="match status" value="1"/>
</dbReference>
<organism evidence="8 9">
    <name type="scientific">Candidatus Methylocalor cossyra</name>
    <dbReference type="NCBI Taxonomy" id="3108543"/>
    <lineage>
        <taxon>Bacteria</taxon>
        <taxon>Pseudomonadati</taxon>
        <taxon>Pseudomonadota</taxon>
        <taxon>Gammaproteobacteria</taxon>
        <taxon>Methylococcales</taxon>
        <taxon>Methylococcaceae</taxon>
        <taxon>Candidatus Methylocalor</taxon>
    </lineage>
</organism>
<keyword evidence="1 6" id="KW-1277">Toxin-antitoxin system</keyword>
<dbReference type="Pfam" id="PF01850">
    <property type="entry name" value="PIN"/>
    <property type="match status" value="1"/>
</dbReference>
<keyword evidence="5 6" id="KW-0460">Magnesium</keyword>